<dbReference type="GO" id="GO:0005524">
    <property type="term" value="F:ATP binding"/>
    <property type="evidence" value="ECO:0007669"/>
    <property type="project" value="UniProtKB-KW"/>
</dbReference>
<dbReference type="InterPro" id="IPR017871">
    <property type="entry name" value="ABC_transporter-like_CS"/>
</dbReference>
<dbReference type="GO" id="GO:0016887">
    <property type="term" value="F:ATP hydrolysis activity"/>
    <property type="evidence" value="ECO:0007669"/>
    <property type="project" value="InterPro"/>
</dbReference>
<proteinExistence type="inferred from homology"/>
<evidence type="ECO:0000256" key="2">
    <source>
        <dbReference type="ARBA" id="ARBA00022448"/>
    </source>
</evidence>
<comment type="subcellular location">
    <subcellularLocation>
        <location evidence="1">Cell inner membrane</location>
        <topology evidence="1">Multi-pass membrane protein</topology>
    </subcellularLocation>
</comment>
<feature type="domain" description="ABC transporter" evidence="13">
    <location>
        <begin position="366"/>
        <end position="601"/>
    </location>
</feature>
<dbReference type="Pfam" id="PF00664">
    <property type="entry name" value="ABC_membrane"/>
    <property type="match status" value="1"/>
</dbReference>
<evidence type="ECO:0000256" key="4">
    <source>
        <dbReference type="ARBA" id="ARBA00022519"/>
    </source>
</evidence>
<dbReference type="PANTHER" id="PTHR43394:SF1">
    <property type="entry name" value="ATP-BINDING CASSETTE SUB-FAMILY B MEMBER 10, MITOCHONDRIAL"/>
    <property type="match status" value="1"/>
</dbReference>
<dbReference type="AlphaFoldDB" id="A0A1M5MLJ1"/>
<evidence type="ECO:0000256" key="8">
    <source>
        <dbReference type="ARBA" id="ARBA00022989"/>
    </source>
</evidence>
<dbReference type="PROSITE" id="PS50893">
    <property type="entry name" value="ABC_TRANSPORTER_2"/>
    <property type="match status" value="1"/>
</dbReference>
<dbReference type="InterPro" id="IPR036640">
    <property type="entry name" value="ABC1_TM_sf"/>
</dbReference>
<feature type="domain" description="ABC transmembrane type-1" evidence="14">
    <location>
        <begin position="46"/>
        <end position="330"/>
    </location>
</feature>
<dbReference type="InterPro" id="IPR027417">
    <property type="entry name" value="P-loop_NTPase"/>
</dbReference>
<keyword evidence="2" id="KW-0813">Transport</keyword>
<dbReference type="OrthoDB" id="9806127at2"/>
<protein>
    <submittedName>
        <fullName evidence="15">ATP-binding cassette, subfamily B</fullName>
    </submittedName>
</protein>
<feature type="region of interest" description="Disordered" evidence="11">
    <location>
        <begin position="1"/>
        <end position="20"/>
    </location>
</feature>
<keyword evidence="6" id="KW-0547">Nucleotide-binding</keyword>
<organism evidence="15 16">
    <name type="scientific">Jatrophihabitans endophyticus</name>
    <dbReference type="NCBI Taxonomy" id="1206085"/>
    <lineage>
        <taxon>Bacteria</taxon>
        <taxon>Bacillati</taxon>
        <taxon>Actinomycetota</taxon>
        <taxon>Actinomycetes</taxon>
        <taxon>Jatrophihabitantales</taxon>
        <taxon>Jatrophihabitantaceae</taxon>
        <taxon>Jatrophihabitans</taxon>
    </lineage>
</organism>
<dbReference type="PROSITE" id="PS00211">
    <property type="entry name" value="ABC_TRANSPORTER_1"/>
    <property type="match status" value="1"/>
</dbReference>
<gene>
    <name evidence="15" type="ORF">SAMN05443575_2759</name>
</gene>
<sequence length="608" mass="64240">MTSPQFGGGRPGGPARKSSALEKAQARDVSLRRIGRLFVPYRPQLAVVTTIIVVAAVLGMASPFLLREVIDVALPHQDVTLLCWLAAGMVAVPAVTAVLGVVQTWISTRVGQQVMHALRTGVFAHLQRQSMAFFTRTRTGEVQSRITNDIGGMQSVVTSTATSVAANLTTVVATAVAMVALSWRLSLITLVVMPPAILLTRRVARMRREVTARRQAELADLNVTIDEGLSISGVQLAKTMGTGPALIERFTASSARLIDLELRSELAGRWRMAVMRVLFAAIPALIYLGAGLPVTAGSMSIGTIIAFTTLQSGLFMPLMGLLDVGVTITSSLALFARIFEYLDLPVDVADPAAPVTVDTAHAPGHVRFESVTFHYPGSDVAAVAGVDLDVPAGSTLALVGETGSGKSTLAGLVARLQDPTGGRVTIDGVDLRVLRLADVAALVGVVSQETYLLHATVRENLRYAKPDATDAEIEAAAGAAQIHELLAGLPDGYDTMVGSRGHRFSGGEKQRLAIARTLLRNPRVLVLDEATSALDNETERAVQQAFDALAEGRTTITIAHRLSTVHDADQIAVVDHGRIVERGTHETLLADAGRYAALAAGAGHSAAR</sequence>
<name>A0A1M5MLJ1_9ACTN</name>
<keyword evidence="3" id="KW-1003">Cell membrane</keyword>
<feature type="transmembrane region" description="Helical" evidence="12">
    <location>
        <begin position="79"/>
        <end position="106"/>
    </location>
</feature>
<evidence type="ECO:0000256" key="3">
    <source>
        <dbReference type="ARBA" id="ARBA00022475"/>
    </source>
</evidence>
<dbReference type="GO" id="GO:0005886">
    <property type="term" value="C:plasma membrane"/>
    <property type="evidence" value="ECO:0007669"/>
    <property type="project" value="UniProtKB-SubCell"/>
</dbReference>
<evidence type="ECO:0000256" key="11">
    <source>
        <dbReference type="SAM" id="MobiDB-lite"/>
    </source>
</evidence>
<evidence type="ECO:0000256" key="10">
    <source>
        <dbReference type="ARBA" id="ARBA00023455"/>
    </source>
</evidence>
<dbReference type="Proteomes" id="UP000186132">
    <property type="component" value="Unassembled WGS sequence"/>
</dbReference>
<dbReference type="Gene3D" id="3.40.50.300">
    <property type="entry name" value="P-loop containing nucleotide triphosphate hydrolases"/>
    <property type="match status" value="1"/>
</dbReference>
<dbReference type="SUPFAM" id="SSF52540">
    <property type="entry name" value="P-loop containing nucleoside triphosphate hydrolases"/>
    <property type="match status" value="1"/>
</dbReference>
<feature type="transmembrane region" description="Helical" evidence="12">
    <location>
        <begin position="45"/>
        <end position="67"/>
    </location>
</feature>
<dbReference type="PANTHER" id="PTHR43394">
    <property type="entry name" value="ATP-DEPENDENT PERMEASE MDL1, MITOCHONDRIAL"/>
    <property type="match status" value="1"/>
</dbReference>
<evidence type="ECO:0000259" key="14">
    <source>
        <dbReference type="PROSITE" id="PS50929"/>
    </source>
</evidence>
<evidence type="ECO:0000313" key="15">
    <source>
        <dbReference type="EMBL" id="SHG78116.1"/>
    </source>
</evidence>
<dbReference type="EMBL" id="FQVU01000003">
    <property type="protein sequence ID" value="SHG78116.1"/>
    <property type="molecule type" value="Genomic_DNA"/>
</dbReference>
<evidence type="ECO:0000256" key="12">
    <source>
        <dbReference type="SAM" id="Phobius"/>
    </source>
</evidence>
<dbReference type="Gene3D" id="1.20.1560.10">
    <property type="entry name" value="ABC transporter type 1, transmembrane domain"/>
    <property type="match status" value="1"/>
</dbReference>
<evidence type="ECO:0000256" key="9">
    <source>
        <dbReference type="ARBA" id="ARBA00023136"/>
    </source>
</evidence>
<feature type="compositionally biased region" description="Gly residues" evidence="11">
    <location>
        <begin position="1"/>
        <end position="12"/>
    </location>
</feature>
<dbReference type="InterPro" id="IPR039421">
    <property type="entry name" value="Type_1_exporter"/>
</dbReference>
<evidence type="ECO:0000313" key="16">
    <source>
        <dbReference type="Proteomes" id="UP000186132"/>
    </source>
</evidence>
<dbReference type="InterPro" id="IPR011527">
    <property type="entry name" value="ABC1_TM_dom"/>
</dbReference>
<keyword evidence="7 15" id="KW-0067">ATP-binding</keyword>
<dbReference type="FunFam" id="3.40.50.300:FF:000221">
    <property type="entry name" value="Multidrug ABC transporter ATP-binding protein"/>
    <property type="match status" value="1"/>
</dbReference>
<dbReference type="GO" id="GO:0015421">
    <property type="term" value="F:ABC-type oligopeptide transporter activity"/>
    <property type="evidence" value="ECO:0007669"/>
    <property type="project" value="TreeGrafter"/>
</dbReference>
<dbReference type="InterPro" id="IPR003593">
    <property type="entry name" value="AAA+_ATPase"/>
</dbReference>
<dbReference type="RefSeq" id="WP_073390852.1">
    <property type="nucleotide sequence ID" value="NZ_FQVU01000003.1"/>
</dbReference>
<evidence type="ECO:0000259" key="13">
    <source>
        <dbReference type="PROSITE" id="PS50893"/>
    </source>
</evidence>
<keyword evidence="9 12" id="KW-0472">Membrane</keyword>
<comment type="similarity">
    <text evidence="10">Belongs to the ABC transporter superfamily. Siderophore-Fe(3+) uptake transporter (SIUT) (TC 3.A.1.21) family.</text>
</comment>
<keyword evidence="4" id="KW-0997">Cell inner membrane</keyword>
<dbReference type="SMART" id="SM00382">
    <property type="entry name" value="AAA"/>
    <property type="match status" value="1"/>
</dbReference>
<reference evidence="15 16" key="1">
    <citation type="submission" date="2016-11" db="EMBL/GenBank/DDBJ databases">
        <authorList>
            <person name="Jaros S."/>
            <person name="Januszkiewicz K."/>
            <person name="Wedrychowicz H."/>
        </authorList>
    </citation>
    <scope>NUCLEOTIDE SEQUENCE [LARGE SCALE GENOMIC DNA]</scope>
    <source>
        <strain evidence="15 16">DSM 45627</strain>
    </source>
</reference>
<feature type="transmembrane region" description="Helical" evidence="12">
    <location>
        <begin position="171"/>
        <end position="199"/>
    </location>
</feature>
<evidence type="ECO:0000256" key="5">
    <source>
        <dbReference type="ARBA" id="ARBA00022692"/>
    </source>
</evidence>
<evidence type="ECO:0000256" key="7">
    <source>
        <dbReference type="ARBA" id="ARBA00022840"/>
    </source>
</evidence>
<dbReference type="PROSITE" id="PS50929">
    <property type="entry name" value="ABC_TM1F"/>
    <property type="match status" value="1"/>
</dbReference>
<dbReference type="CDD" id="cd18550">
    <property type="entry name" value="ABC_6TM_exporter_like"/>
    <property type="match status" value="1"/>
</dbReference>
<dbReference type="SUPFAM" id="SSF90123">
    <property type="entry name" value="ABC transporter transmembrane region"/>
    <property type="match status" value="1"/>
</dbReference>
<evidence type="ECO:0000256" key="1">
    <source>
        <dbReference type="ARBA" id="ARBA00004429"/>
    </source>
</evidence>
<feature type="transmembrane region" description="Helical" evidence="12">
    <location>
        <begin position="273"/>
        <end position="294"/>
    </location>
</feature>
<dbReference type="InterPro" id="IPR003439">
    <property type="entry name" value="ABC_transporter-like_ATP-bd"/>
</dbReference>
<dbReference type="STRING" id="1206085.SAMN05443575_2759"/>
<keyword evidence="8 12" id="KW-1133">Transmembrane helix</keyword>
<feature type="transmembrane region" description="Helical" evidence="12">
    <location>
        <begin position="314"/>
        <end position="335"/>
    </location>
</feature>
<dbReference type="Pfam" id="PF00005">
    <property type="entry name" value="ABC_tran"/>
    <property type="match status" value="1"/>
</dbReference>
<accession>A0A1M5MLJ1</accession>
<evidence type="ECO:0000256" key="6">
    <source>
        <dbReference type="ARBA" id="ARBA00022741"/>
    </source>
</evidence>
<keyword evidence="16" id="KW-1185">Reference proteome</keyword>
<keyword evidence="5 12" id="KW-0812">Transmembrane</keyword>